<evidence type="ECO:0000256" key="4">
    <source>
        <dbReference type="ARBA" id="ARBA00022723"/>
    </source>
</evidence>
<sequence>MIASLLIHFLFSTESSSAKEVSGFPPPTPHNIPPGWFQFCSTKPIWQPQRDYTEFESQRARIKDAFMHSWKSYEQYAWGADELHPLSKKPNNWLGGLGTTIIDSLSTIHLFANDALFSSAREFIANDLEFDRPRCGSRFEITIRILGGLLSAFDLTGDEVFLRKAEEIGTEIIEGFQDEWIVAPEMEMCFGKNPEPAEEDSFWDDYTEEDEATEKKKRRYNSMNINNYENKKKDHSDPLIPNGSTTLADACLFMELAALGDRVWMMANIDAMVDHIEENHRNDTESEQDKPKVITYEEILSLPSTLSWKGKGRARANHHEYTTTPLVIVSKVTENTQFKGTYPAFVDTRTGHFSREMLTVGAYGDSFYEYLIKGSEYFGMSGRSDVVKIHQVLKDDPADQTAHPSPNDPPIQSEDPTDHQLAHNSHSPAASIYALCHDTPPASFFPLLHSLLWSEGAVEESMETSQWLKKEWRKSTIGFGSEVLMSTQGVCWEERGEEESKAREEEERRRREEVMKRRERRENERKQDEVRRQLEKEKNEKEQMVETEKLKMEEKLKNLPLNPIGEQNKPELHQTDTNPVSTGQSTNESSGSTHISTKGESGSMKDDAVNAQSQRELSEYAENTTSDSLSPPSEQTSTQPHTTPSSPLPPKESQTDTQPSKPSTEPVSHLPSASLPLHPSSPSSCFICSPNAKPSSLTLSTPSSQTCSSWADLFFIPCPLGSQRTEHLVFFFAGNLMLGSRYMNNWRLEKTENEENDEIVRIFENSDTAMENASLSSPAVTSPPLPPHIHFGKLWSDLNTIGHHLTTTGLQLYSRTRAGIGMEATLIRSGETEMSIGQNLDEDEQNRHKAQNLKKTTESSKSKWETPYPPTNGKSKKSQKQQVIHPAITISSQTSRKSILSEECEFTRGEERIACVSDVMVVVGVSNEGRRLGAWNATVPSSLIFPSLSDTATPSAAFMRSRKKREDRIERLQKRMHRRSSICSTAHAETDIDSTQHKTKKGNSNSQEMEESGIMIGRNPLLEPHVLSSFYSTFLSPPNQLPLMQAASNEEMNLLRPELVESLFYSIRTSVYSREMGREEEVRQQAEWVLDMFLRTAKVDNGFACVRNCVGPEWEEQNKNGTTDSDPESTHLDLMPSYWLGETLKYLYLCFTPPSTVLPLDIFVLTTEAQPIVRREYLHCLGAFQLKKKLEAKGWKLETESEKIEREEMVKRRMEEEARLIREEAERRERERIEEEKRNKSLFRRWFKRKTVKKHEIREL</sequence>
<evidence type="ECO:0000256" key="1">
    <source>
        <dbReference type="ARBA" id="ARBA00001913"/>
    </source>
</evidence>
<evidence type="ECO:0000313" key="14">
    <source>
        <dbReference type="EMBL" id="KAK2957589.1"/>
    </source>
</evidence>
<feature type="compositionally biased region" description="Polar residues" evidence="12">
    <location>
        <begin position="610"/>
        <end position="627"/>
    </location>
</feature>
<feature type="signal peptide" evidence="13">
    <location>
        <begin position="1"/>
        <end position="18"/>
    </location>
</feature>
<dbReference type="InterPro" id="IPR036026">
    <property type="entry name" value="Seven-hairpin_glycosidases"/>
</dbReference>
<organism evidence="14 15">
    <name type="scientific">Blattamonas nauphoetae</name>
    <dbReference type="NCBI Taxonomy" id="2049346"/>
    <lineage>
        <taxon>Eukaryota</taxon>
        <taxon>Metamonada</taxon>
        <taxon>Preaxostyla</taxon>
        <taxon>Oxymonadida</taxon>
        <taxon>Blattamonas</taxon>
    </lineage>
</organism>
<feature type="compositionally biased region" description="Basic and acidic residues" evidence="12">
    <location>
        <begin position="855"/>
        <end position="864"/>
    </location>
</feature>
<keyword evidence="10 14" id="KW-0326">Glycosidase</keyword>
<feature type="coiled-coil region" evidence="11">
    <location>
        <begin position="1187"/>
        <end position="1238"/>
    </location>
</feature>
<dbReference type="PANTHER" id="PTHR11742:SF55">
    <property type="entry name" value="ENDOPLASMIC RETICULUM MANNOSYL-OLIGOSACCHARIDE 1,2-ALPHA-MANNOSIDASE"/>
    <property type="match status" value="1"/>
</dbReference>
<evidence type="ECO:0000256" key="11">
    <source>
        <dbReference type="SAM" id="Coils"/>
    </source>
</evidence>
<evidence type="ECO:0000256" key="8">
    <source>
        <dbReference type="ARBA" id="ARBA00047669"/>
    </source>
</evidence>
<protein>
    <recommendedName>
        <fullName evidence="10">alpha-1,2-Mannosidase</fullName>
        <ecNumber evidence="10">3.2.1.-</ecNumber>
    </recommendedName>
</protein>
<comment type="catalytic activity">
    <reaction evidence="8">
        <text>N(4)-(alpha-D-Man-(1-&gt;2)-alpha-D-Man-(1-&gt;2)-alpha-D-Man-(1-&gt;3)-[alpha-D-Man-(1-&gt;3)-[alpha-D-Man-(1-&gt;2)-alpha-D-Man-(1-&gt;6)]-alpha-D-Man-(1-&gt;6)]-beta-D-Man-(1-&gt;4)-beta-D-GlcNAc-(1-&gt;4)-beta-D-GlcNAc)-L-asparaginyl-[protein] (N-glucan mannose isomer 8A1,2,3B1,3) + 3 H2O = N(4)-(alpha-D-Man-(1-&gt;3)-[alpha-D-Man-(1-&gt;3)-[alpha-D-Man-(1-&gt;6)]-alpha-D-Man-(1-&gt;6)]-beta-D-Man-(1-&gt;4)-beta-D-GlcNAc-(1-&gt;4)-beta-D-GlcNAc)-L-asparaginyl-[protein] (N-glucan mannose isomer 5A1,2) + 3 beta-D-mannose</text>
        <dbReference type="Rhea" id="RHEA:56028"/>
        <dbReference type="Rhea" id="RHEA-COMP:14358"/>
        <dbReference type="Rhea" id="RHEA-COMP:14367"/>
        <dbReference type="ChEBI" id="CHEBI:15377"/>
        <dbReference type="ChEBI" id="CHEBI:28563"/>
        <dbReference type="ChEBI" id="CHEBI:59087"/>
        <dbReference type="ChEBI" id="CHEBI:60628"/>
        <dbReference type="EC" id="3.2.1.113"/>
    </reaction>
</comment>
<feature type="compositionally biased region" description="Polar residues" evidence="12">
    <location>
        <begin position="575"/>
        <end position="600"/>
    </location>
</feature>
<keyword evidence="5 10" id="KW-0378">Hydrolase</keyword>
<comment type="catalytic activity">
    <reaction evidence="9">
        <text>N(4)-(alpha-D-Man-(1-&gt;2)-alpha-D-Man-(1-&gt;2)-alpha-D-Man-(1-&gt;3)-[alpha-D-Man-(1-&gt;2)-alpha-D-Man-(1-&gt;3)-[alpha-D-Man-(1-&gt;2)-alpha-D-Man-(1-&gt;6)]-alpha-D-Man-(1-&gt;6)]-beta-D-Man-(1-&gt;4)-beta-D-GlcNAc-(1-&gt;4)-beta-D-GlcNAc)-L-asparaginyl-[protein] (N-glucan mannose isomer 9A1,2,3B1,2,3) + 4 H2O = N(4)-(alpha-D-Man-(1-&gt;3)-[alpha-D-Man-(1-&gt;3)-[alpha-D-Man-(1-&gt;6)]-alpha-D-Man-(1-&gt;6)]-beta-D-Man-(1-&gt;4)-beta-D-GlcNAc-(1-&gt;4)-beta-D-GlcNAc)-L-asparaginyl-[protein] (N-glucan mannose isomer 5A1,2) + 4 beta-D-mannose</text>
        <dbReference type="Rhea" id="RHEA:56008"/>
        <dbReference type="Rhea" id="RHEA-COMP:14356"/>
        <dbReference type="Rhea" id="RHEA-COMP:14367"/>
        <dbReference type="ChEBI" id="CHEBI:15377"/>
        <dbReference type="ChEBI" id="CHEBI:28563"/>
        <dbReference type="ChEBI" id="CHEBI:59087"/>
        <dbReference type="ChEBI" id="CHEBI:139493"/>
        <dbReference type="EC" id="3.2.1.113"/>
    </reaction>
</comment>
<evidence type="ECO:0000256" key="7">
    <source>
        <dbReference type="ARBA" id="ARBA00023157"/>
    </source>
</evidence>
<comment type="cofactor">
    <cofactor evidence="1">
        <name>Ca(2+)</name>
        <dbReference type="ChEBI" id="CHEBI:29108"/>
    </cofactor>
</comment>
<evidence type="ECO:0000256" key="3">
    <source>
        <dbReference type="ARBA" id="ARBA00007658"/>
    </source>
</evidence>
<dbReference type="PANTHER" id="PTHR11742">
    <property type="entry name" value="MANNOSYL-OLIGOSACCHARIDE ALPHA-1,2-MANNOSIDASE-RELATED"/>
    <property type="match status" value="1"/>
</dbReference>
<feature type="chain" id="PRO_5045552985" description="alpha-1,2-Mannosidase" evidence="13">
    <location>
        <begin position="19"/>
        <end position="1260"/>
    </location>
</feature>
<evidence type="ECO:0000256" key="9">
    <source>
        <dbReference type="ARBA" id="ARBA00048605"/>
    </source>
</evidence>
<dbReference type="InterPro" id="IPR012341">
    <property type="entry name" value="6hp_glycosidase-like_sf"/>
</dbReference>
<evidence type="ECO:0000256" key="10">
    <source>
        <dbReference type="RuleBase" id="RU361193"/>
    </source>
</evidence>
<feature type="compositionally biased region" description="Low complexity" evidence="12">
    <location>
        <begin position="628"/>
        <end position="645"/>
    </location>
</feature>
<dbReference type="InterPro" id="IPR001382">
    <property type="entry name" value="Glyco_hydro_47"/>
</dbReference>
<comment type="similarity">
    <text evidence="3 10">Belongs to the glycosyl hydrolase 47 family.</text>
</comment>
<dbReference type="GO" id="GO:0004571">
    <property type="term" value="F:mannosyl-oligosaccharide 1,2-alpha-mannosidase activity"/>
    <property type="evidence" value="ECO:0007669"/>
    <property type="project" value="UniProtKB-EC"/>
</dbReference>
<keyword evidence="6" id="KW-0106">Calcium</keyword>
<evidence type="ECO:0000256" key="12">
    <source>
        <dbReference type="SAM" id="MobiDB-lite"/>
    </source>
</evidence>
<dbReference type="PRINTS" id="PR00747">
    <property type="entry name" value="GLYHDRLASE47"/>
</dbReference>
<name>A0ABQ9Y1M7_9EUKA</name>
<feature type="region of interest" description="Disordered" evidence="12">
    <location>
        <begin position="397"/>
        <end position="424"/>
    </location>
</feature>
<keyword evidence="4" id="KW-0479">Metal-binding</keyword>
<evidence type="ECO:0000256" key="13">
    <source>
        <dbReference type="SAM" id="SignalP"/>
    </source>
</evidence>
<evidence type="ECO:0000256" key="6">
    <source>
        <dbReference type="ARBA" id="ARBA00022837"/>
    </source>
</evidence>
<keyword evidence="7" id="KW-1015">Disulfide bond</keyword>
<evidence type="ECO:0000313" key="15">
    <source>
        <dbReference type="Proteomes" id="UP001281761"/>
    </source>
</evidence>
<accession>A0ABQ9Y1M7</accession>
<keyword evidence="15" id="KW-1185">Reference proteome</keyword>
<gene>
    <name evidence="14" type="ORF">BLNAU_7488</name>
</gene>
<keyword evidence="11" id="KW-0175">Coiled coil</keyword>
<dbReference type="InterPro" id="IPR050749">
    <property type="entry name" value="Glycosyl_Hydrolase_47"/>
</dbReference>
<comment type="pathway">
    <text evidence="2">Protein modification; protein glycosylation.</text>
</comment>
<feature type="region of interest" description="Disordered" evidence="12">
    <location>
        <begin position="493"/>
        <end position="676"/>
    </location>
</feature>
<dbReference type="Gene3D" id="1.50.10.10">
    <property type="match status" value="3"/>
</dbReference>
<comment type="caution">
    <text evidence="14">The sequence shown here is derived from an EMBL/GenBank/DDBJ whole genome shotgun (WGS) entry which is preliminary data.</text>
</comment>
<evidence type="ECO:0000256" key="2">
    <source>
        <dbReference type="ARBA" id="ARBA00004922"/>
    </source>
</evidence>
<reference evidence="14 15" key="1">
    <citation type="journal article" date="2022" name="bioRxiv">
        <title>Genomics of Preaxostyla Flagellates Illuminates Evolutionary Transitions and the Path Towards Mitochondrial Loss.</title>
        <authorList>
            <person name="Novak L.V.F."/>
            <person name="Treitli S.C."/>
            <person name="Pyrih J."/>
            <person name="Halakuc P."/>
            <person name="Pipaliya S.V."/>
            <person name="Vacek V."/>
            <person name="Brzon O."/>
            <person name="Soukal P."/>
            <person name="Eme L."/>
            <person name="Dacks J.B."/>
            <person name="Karnkowska A."/>
            <person name="Elias M."/>
            <person name="Hampl V."/>
        </authorList>
    </citation>
    <scope>NUCLEOTIDE SEQUENCE [LARGE SCALE GENOMIC DNA]</scope>
    <source>
        <strain evidence="14">NAU3</strain>
        <tissue evidence="14">Gut</tissue>
    </source>
</reference>
<feature type="compositionally biased region" description="Basic and acidic residues" evidence="12">
    <location>
        <begin position="493"/>
        <end position="557"/>
    </location>
</feature>
<keyword evidence="13" id="KW-0732">Signal</keyword>
<feature type="region of interest" description="Disordered" evidence="12">
    <location>
        <begin position="837"/>
        <end position="886"/>
    </location>
</feature>
<feature type="compositionally biased region" description="Polar residues" evidence="12">
    <location>
        <begin position="655"/>
        <end position="666"/>
    </location>
</feature>
<dbReference type="EMBL" id="JARBJD010000045">
    <property type="protein sequence ID" value="KAK2957589.1"/>
    <property type="molecule type" value="Genomic_DNA"/>
</dbReference>
<proteinExistence type="inferred from homology"/>
<dbReference type="Proteomes" id="UP001281761">
    <property type="component" value="Unassembled WGS sequence"/>
</dbReference>
<dbReference type="SUPFAM" id="SSF48225">
    <property type="entry name" value="Seven-hairpin glycosidases"/>
    <property type="match status" value="3"/>
</dbReference>
<dbReference type="Pfam" id="PF01532">
    <property type="entry name" value="Glyco_hydro_47"/>
    <property type="match status" value="3"/>
</dbReference>
<evidence type="ECO:0000256" key="5">
    <source>
        <dbReference type="ARBA" id="ARBA00022801"/>
    </source>
</evidence>
<dbReference type="EC" id="3.2.1.-" evidence="10"/>